<name>A0A5S4EGQ5_9PROT</name>
<protein>
    <submittedName>
        <fullName evidence="1">Uncharacterized protein</fullName>
    </submittedName>
</protein>
<reference evidence="1 2" key="1">
    <citation type="submission" date="2019-04" db="EMBL/GenBank/DDBJ databases">
        <title>A novel phosphate-accumulating bacterium identified in bioreactor for phosphate removal from wastewater.</title>
        <authorList>
            <person name="Kotlyarov R.Y."/>
            <person name="Beletsky A.V."/>
            <person name="Kallistova A.Y."/>
            <person name="Dorofeev A.G."/>
            <person name="Nikolaev Y.Y."/>
            <person name="Pimenov N.V."/>
            <person name="Ravin N.V."/>
            <person name="Mardanov A.V."/>
        </authorList>
    </citation>
    <scope>NUCLEOTIDE SEQUENCE [LARGE SCALE GENOMIC DNA]</scope>
    <source>
        <strain evidence="1 2">Bin19</strain>
    </source>
</reference>
<accession>A0A5S4EGQ5</accession>
<sequence>MERDRLIAAIKTVLKIKHTPPLHSNYDWFAFAPGDPIQTHEPFYWQSIRRAFGFKGSPGEMQAVLRLACRLGRIGTGKDVAGQPAAAPTLAAYAKQFFSLDCNGFVGNYWGLSPEVHQSNWAVITPTTEARVLKKTTGGDYWNGWGTAAVKTLDYIPLTPRRAADEACAGDVLIVHKDGTSWSHIALVDHVTWVDGNQVNWRVVEYGESTSESNFDTAADNHIKPFRTVKLVQGPNKKLGVGYQDGNKFKYLFAAPDSLFSPATLGRCGVTAI</sequence>
<evidence type="ECO:0000313" key="1">
    <source>
        <dbReference type="EMBL" id="TMQ74450.1"/>
    </source>
</evidence>
<dbReference type="Proteomes" id="UP000306324">
    <property type="component" value="Unassembled WGS sequence"/>
</dbReference>
<organism evidence="1 2">
    <name type="scientific">Candidatus Accumulibacter phosphatis</name>
    <dbReference type="NCBI Taxonomy" id="327160"/>
    <lineage>
        <taxon>Bacteria</taxon>
        <taxon>Pseudomonadati</taxon>
        <taxon>Pseudomonadota</taxon>
        <taxon>Betaproteobacteria</taxon>
        <taxon>Candidatus Accumulibacter</taxon>
    </lineage>
</organism>
<gene>
    <name evidence="1" type="ORF">ACCUM_0915</name>
</gene>
<proteinExistence type="predicted"/>
<dbReference type="AlphaFoldDB" id="A0A5S4EGQ5"/>
<comment type="caution">
    <text evidence="1">The sequence shown here is derived from an EMBL/GenBank/DDBJ whole genome shotgun (WGS) entry which is preliminary data.</text>
</comment>
<evidence type="ECO:0000313" key="2">
    <source>
        <dbReference type="Proteomes" id="UP000306324"/>
    </source>
</evidence>
<keyword evidence="2" id="KW-1185">Reference proteome</keyword>
<dbReference type="EMBL" id="SWAD01000211">
    <property type="protein sequence ID" value="TMQ74450.1"/>
    <property type="molecule type" value="Genomic_DNA"/>
</dbReference>